<reference evidence="4 5" key="1">
    <citation type="submission" date="2023-03" db="EMBL/GenBank/DDBJ databases">
        <title>Draft genome sequence of type strain Streptomyces ferralitis JCM 14344.</title>
        <authorList>
            <person name="Klaysubun C."/>
            <person name="Duangmal K."/>
        </authorList>
    </citation>
    <scope>NUCLEOTIDE SEQUENCE [LARGE SCALE GENOMIC DNA]</scope>
    <source>
        <strain evidence="4 5">JCM 14344</strain>
    </source>
</reference>
<sequence>MSTTPSSTAGLRWLVVGAGGTLGREVTARLAVQGVDTVALGRAELDITDRRAAEEAVAGHRPQVVVNCAAWTAVDDAETHEAAAARINADGPRNLARACAASGARLLQVSTDYVFGGAATDFGTPYGELAPPVPYTAYGRTKLAGERAALAELPHATAVVRTAWLYGRAATGTATTGFVGTMARIAVHEDRTVDVVDDQHGQPTWAPDLADRLIALGGLPVDRATGVFHATGGGRTTWYALAREVFHLVGADPERVRRIGSDQLVRAARRPSWSVLGHDGWARVGLPPLRHWRTALTEALADASGRAADPNPPAAEAR</sequence>
<dbReference type="EC" id="1.1.1.133" evidence="2"/>
<evidence type="ECO:0000256" key="2">
    <source>
        <dbReference type="RuleBase" id="RU364082"/>
    </source>
</evidence>
<dbReference type="InterPro" id="IPR036291">
    <property type="entry name" value="NAD(P)-bd_dom_sf"/>
</dbReference>
<feature type="domain" description="RmlD-like substrate binding" evidence="3">
    <location>
        <begin position="13"/>
        <end position="302"/>
    </location>
</feature>
<dbReference type="InterPro" id="IPR029903">
    <property type="entry name" value="RmlD-like-bd"/>
</dbReference>
<dbReference type="InterPro" id="IPR005913">
    <property type="entry name" value="dTDP_dehydrorham_reduct"/>
</dbReference>
<evidence type="ECO:0000256" key="1">
    <source>
        <dbReference type="ARBA" id="ARBA00010944"/>
    </source>
</evidence>
<keyword evidence="2" id="KW-0521">NADP</keyword>
<dbReference type="NCBIfam" id="TIGR01214">
    <property type="entry name" value="rmlD"/>
    <property type="match status" value="1"/>
</dbReference>
<evidence type="ECO:0000313" key="5">
    <source>
        <dbReference type="Proteomes" id="UP001220022"/>
    </source>
</evidence>
<dbReference type="GO" id="GO:0008831">
    <property type="term" value="F:dTDP-4-dehydrorhamnose reductase activity"/>
    <property type="evidence" value="ECO:0007669"/>
    <property type="project" value="UniProtKB-EC"/>
</dbReference>
<dbReference type="PANTHER" id="PTHR10491:SF4">
    <property type="entry name" value="METHIONINE ADENOSYLTRANSFERASE 2 SUBUNIT BETA"/>
    <property type="match status" value="1"/>
</dbReference>
<keyword evidence="2 4" id="KW-0560">Oxidoreductase</keyword>
<dbReference type="Proteomes" id="UP001220022">
    <property type="component" value="Unassembled WGS sequence"/>
</dbReference>
<name>A0ABT5YVG5_9ACTN</name>
<comment type="pathway">
    <text evidence="2">Carbohydrate biosynthesis; dTDP-L-rhamnose biosynthesis.</text>
</comment>
<dbReference type="Gene3D" id="3.90.25.10">
    <property type="entry name" value="UDP-galactose 4-epimerase, domain 1"/>
    <property type="match status" value="1"/>
</dbReference>
<comment type="caution">
    <text evidence="4">The sequence shown here is derived from an EMBL/GenBank/DDBJ whole genome shotgun (WGS) entry which is preliminary data.</text>
</comment>
<dbReference type="CDD" id="cd05254">
    <property type="entry name" value="dTDP_HR_like_SDR_e"/>
    <property type="match status" value="1"/>
</dbReference>
<keyword evidence="5" id="KW-1185">Reference proteome</keyword>
<dbReference type="PANTHER" id="PTHR10491">
    <property type="entry name" value="DTDP-4-DEHYDRORHAMNOSE REDUCTASE"/>
    <property type="match status" value="1"/>
</dbReference>
<proteinExistence type="inferred from homology"/>
<dbReference type="Gene3D" id="3.40.50.720">
    <property type="entry name" value="NAD(P)-binding Rossmann-like Domain"/>
    <property type="match status" value="1"/>
</dbReference>
<dbReference type="RefSeq" id="WP_275810151.1">
    <property type="nucleotide sequence ID" value="NZ_BAAANM010000050.1"/>
</dbReference>
<evidence type="ECO:0000313" key="4">
    <source>
        <dbReference type="EMBL" id="MDF2255468.1"/>
    </source>
</evidence>
<dbReference type="Pfam" id="PF04321">
    <property type="entry name" value="RmlD_sub_bind"/>
    <property type="match status" value="1"/>
</dbReference>
<comment type="similarity">
    <text evidence="1 2">Belongs to the dTDP-4-dehydrorhamnose reductase family.</text>
</comment>
<comment type="function">
    <text evidence="2">Catalyzes the reduction of dTDP-6-deoxy-L-lyxo-4-hexulose to yield dTDP-L-rhamnose.</text>
</comment>
<protein>
    <recommendedName>
        <fullName evidence="2">dTDP-4-dehydrorhamnose reductase</fullName>
        <ecNumber evidence="2">1.1.1.133</ecNumber>
    </recommendedName>
</protein>
<accession>A0ABT5YVG5</accession>
<gene>
    <name evidence="4" type="primary">rfbD</name>
    <name evidence="4" type="ORF">P2L57_06935</name>
</gene>
<dbReference type="SUPFAM" id="SSF51735">
    <property type="entry name" value="NAD(P)-binding Rossmann-fold domains"/>
    <property type="match status" value="1"/>
</dbReference>
<evidence type="ECO:0000259" key="3">
    <source>
        <dbReference type="Pfam" id="PF04321"/>
    </source>
</evidence>
<organism evidence="4 5">
    <name type="scientific">Streptantibioticus ferralitis</name>
    <dbReference type="NCBI Taxonomy" id="236510"/>
    <lineage>
        <taxon>Bacteria</taxon>
        <taxon>Bacillati</taxon>
        <taxon>Actinomycetota</taxon>
        <taxon>Actinomycetes</taxon>
        <taxon>Kitasatosporales</taxon>
        <taxon>Streptomycetaceae</taxon>
        <taxon>Streptantibioticus</taxon>
    </lineage>
</organism>
<dbReference type="EMBL" id="JARHTQ010000003">
    <property type="protein sequence ID" value="MDF2255468.1"/>
    <property type="molecule type" value="Genomic_DNA"/>
</dbReference>